<dbReference type="GO" id="GO:0016020">
    <property type="term" value="C:membrane"/>
    <property type="evidence" value="ECO:0007669"/>
    <property type="project" value="UniProtKB-SubCell"/>
</dbReference>
<dbReference type="PANTHER" id="PTHR28286">
    <property type="match status" value="1"/>
</dbReference>
<accession>A0A3R7HZW8</accession>
<dbReference type="SMART" id="SM01021">
    <property type="entry name" value="Bac_rhodopsin"/>
    <property type="match status" value="1"/>
</dbReference>
<comment type="subcellular location">
    <subcellularLocation>
        <location evidence="1">Membrane</location>
        <topology evidence="1">Multi-pass membrane protein</topology>
    </subcellularLocation>
</comment>
<organism evidence="12 13">
    <name type="scientific">Halopiger aswanensis</name>
    <dbReference type="NCBI Taxonomy" id="148449"/>
    <lineage>
        <taxon>Archaea</taxon>
        <taxon>Methanobacteriati</taxon>
        <taxon>Methanobacteriota</taxon>
        <taxon>Stenosarchaea group</taxon>
        <taxon>Halobacteria</taxon>
        <taxon>Halobacteriales</taxon>
        <taxon>Natrialbaceae</taxon>
        <taxon>Halopiger</taxon>
    </lineage>
</organism>
<keyword evidence="5 11" id="KW-0812">Transmembrane</keyword>
<evidence type="ECO:0000256" key="5">
    <source>
        <dbReference type="ARBA" id="ARBA00022692"/>
    </source>
</evidence>
<dbReference type="OrthoDB" id="330248at2157"/>
<evidence type="ECO:0000256" key="7">
    <source>
        <dbReference type="ARBA" id="ARBA00022989"/>
    </source>
</evidence>
<dbReference type="InterPro" id="IPR001425">
    <property type="entry name" value="Arc/bac/fun_rhodopsins"/>
</dbReference>
<dbReference type="CDD" id="cd15029">
    <property type="entry name" value="7tm_SRI_SRII"/>
    <property type="match status" value="1"/>
</dbReference>
<dbReference type="AlphaFoldDB" id="A0A3R7HZW8"/>
<dbReference type="Gene3D" id="1.20.1070.10">
    <property type="entry name" value="Rhodopsin 7-helix transmembrane proteins"/>
    <property type="match status" value="1"/>
</dbReference>
<evidence type="ECO:0000256" key="4">
    <source>
        <dbReference type="ARBA" id="ARBA00022606"/>
    </source>
</evidence>
<feature type="transmembrane region" description="Helical" evidence="11">
    <location>
        <begin position="124"/>
        <end position="142"/>
    </location>
</feature>
<keyword evidence="6" id="KW-0681">Retinal protein</keyword>
<sequence>MIEPTLVFWLGAIGMAAGTIAFAWGRQSAAAESRQYYTVLGAISLIATLAYAAMAMGYGWLSVDGRTVFAPRYIDWILTTPLLLLYLGWLADVNRNRLALVAGVNTVVMVGGFGAALLTGTVRFALFGLAAVAYVGLLYLILQPMTTRASEQADAIQSLFTGLRNLTVILWSVYPVIWLLGTAGFGLLTLPVDVMLTTYLDLLTKVGFGLIALNAGAALEAEYGDGASFGDAQASDEVAASAS</sequence>
<dbReference type="EMBL" id="RAPO01000001">
    <property type="protein sequence ID" value="RKD97959.1"/>
    <property type="molecule type" value="Genomic_DNA"/>
</dbReference>
<dbReference type="PRINTS" id="PR00251">
    <property type="entry name" value="BACTRLOPSIN"/>
</dbReference>
<evidence type="ECO:0000256" key="3">
    <source>
        <dbReference type="ARBA" id="ARBA00022543"/>
    </source>
</evidence>
<keyword evidence="10" id="KW-0675">Receptor</keyword>
<keyword evidence="4" id="KW-0716">Sensory transduction</keyword>
<keyword evidence="3" id="KW-0600">Photoreceptor protein</keyword>
<feature type="transmembrane region" description="Helical" evidence="11">
    <location>
        <begin position="98"/>
        <end position="118"/>
    </location>
</feature>
<gene>
    <name evidence="12" type="ORF">ATJ93_0957</name>
</gene>
<dbReference type="InterPro" id="IPR018229">
    <property type="entry name" value="Rhodopsin_retinal_BS"/>
</dbReference>
<dbReference type="GO" id="GO:0009881">
    <property type="term" value="F:photoreceptor activity"/>
    <property type="evidence" value="ECO:0007669"/>
    <property type="project" value="UniProtKB-KW"/>
</dbReference>
<dbReference type="GO" id="GO:0007602">
    <property type="term" value="P:phototransduction"/>
    <property type="evidence" value="ECO:0007669"/>
    <property type="project" value="UniProtKB-KW"/>
</dbReference>
<evidence type="ECO:0000256" key="11">
    <source>
        <dbReference type="SAM" id="Phobius"/>
    </source>
</evidence>
<reference evidence="12 13" key="1">
    <citation type="submission" date="2018-09" db="EMBL/GenBank/DDBJ databases">
        <title>Genomic Encyclopedia of Archaeal and Bacterial Type Strains, Phase II (KMG-II): from individual species to whole genera.</title>
        <authorList>
            <person name="Goeker M."/>
        </authorList>
    </citation>
    <scope>NUCLEOTIDE SEQUENCE [LARGE SCALE GENOMIC DNA]</scope>
    <source>
        <strain evidence="12 13">DSM 13151</strain>
    </source>
</reference>
<evidence type="ECO:0000256" key="1">
    <source>
        <dbReference type="ARBA" id="ARBA00004141"/>
    </source>
</evidence>
<keyword evidence="13" id="KW-1185">Reference proteome</keyword>
<evidence type="ECO:0000256" key="6">
    <source>
        <dbReference type="ARBA" id="ARBA00022925"/>
    </source>
</evidence>
<feature type="transmembrane region" description="Helical" evidence="11">
    <location>
        <begin position="36"/>
        <end position="61"/>
    </location>
</feature>
<feature type="transmembrane region" description="Helical" evidence="11">
    <location>
        <begin position="73"/>
        <end position="91"/>
    </location>
</feature>
<feature type="transmembrane region" description="Helical" evidence="11">
    <location>
        <begin position="163"/>
        <end position="188"/>
    </location>
</feature>
<feature type="transmembrane region" description="Helical" evidence="11">
    <location>
        <begin position="6"/>
        <end position="24"/>
    </location>
</feature>
<evidence type="ECO:0000256" key="9">
    <source>
        <dbReference type="ARBA" id="ARBA00023136"/>
    </source>
</evidence>
<dbReference type="PROSITE" id="PS00950">
    <property type="entry name" value="BACTERIAL_OPSIN_1"/>
    <property type="match status" value="1"/>
</dbReference>
<dbReference type="Pfam" id="PF01036">
    <property type="entry name" value="Bac_rhodopsin"/>
    <property type="match status" value="1"/>
</dbReference>
<evidence type="ECO:0000313" key="13">
    <source>
        <dbReference type="Proteomes" id="UP000283805"/>
    </source>
</evidence>
<dbReference type="GO" id="GO:0005216">
    <property type="term" value="F:monoatomic ion channel activity"/>
    <property type="evidence" value="ECO:0007669"/>
    <property type="project" value="InterPro"/>
</dbReference>
<dbReference type="Proteomes" id="UP000283805">
    <property type="component" value="Unassembled WGS sequence"/>
</dbReference>
<evidence type="ECO:0000256" key="8">
    <source>
        <dbReference type="ARBA" id="ARBA00022991"/>
    </source>
</evidence>
<comment type="caution">
    <text evidence="12">The sequence shown here is derived from an EMBL/GenBank/DDBJ whole genome shotgun (WGS) entry which is preliminary data.</text>
</comment>
<name>A0A3R7HZW8_9EURY</name>
<evidence type="ECO:0000256" key="2">
    <source>
        <dbReference type="ARBA" id="ARBA00008130"/>
    </source>
</evidence>
<proteinExistence type="inferred from homology"/>
<evidence type="ECO:0000256" key="10">
    <source>
        <dbReference type="ARBA" id="ARBA00023170"/>
    </source>
</evidence>
<dbReference type="RefSeq" id="WP_120243436.1">
    <property type="nucleotide sequence ID" value="NZ_RAPO01000001.1"/>
</dbReference>
<protein>
    <submittedName>
        <fullName evidence="12">Sensory rhodopsin</fullName>
    </submittedName>
</protein>
<comment type="similarity">
    <text evidence="2">Belongs to the archaeal/bacterial/fungal opsin family.</text>
</comment>
<dbReference type="SUPFAM" id="SSF81321">
    <property type="entry name" value="Family A G protein-coupled receptor-like"/>
    <property type="match status" value="1"/>
</dbReference>
<keyword evidence="9 11" id="KW-0472">Membrane</keyword>
<evidence type="ECO:0000313" key="12">
    <source>
        <dbReference type="EMBL" id="RKD97959.1"/>
    </source>
</evidence>
<dbReference type="PANTHER" id="PTHR28286:SF2">
    <property type="entry name" value="BACTERIORHODOPSIN _OPSIN, NOPA (EUROFUNG)"/>
    <property type="match status" value="1"/>
</dbReference>
<keyword evidence="7 11" id="KW-1133">Transmembrane helix</keyword>
<keyword evidence="8" id="KW-0157">Chromophore</keyword>